<accession>A0A0A9PZH7</accession>
<reference evidence="1" key="1">
    <citation type="submission" date="2014-09" db="EMBL/GenBank/DDBJ databases">
        <authorList>
            <person name="Magalhaes I.L.F."/>
            <person name="Oliveira U."/>
            <person name="Santos F.R."/>
            <person name="Vidigal T.H.D.A."/>
            <person name="Brescovit A.D."/>
            <person name="Santos A.J."/>
        </authorList>
    </citation>
    <scope>NUCLEOTIDE SEQUENCE</scope>
    <source>
        <tissue evidence="1">Shoot tissue taken approximately 20 cm above the soil surface</tissue>
    </source>
</reference>
<organism evidence="1">
    <name type="scientific">Arundo donax</name>
    <name type="common">Giant reed</name>
    <name type="synonym">Donax arundinaceus</name>
    <dbReference type="NCBI Taxonomy" id="35708"/>
    <lineage>
        <taxon>Eukaryota</taxon>
        <taxon>Viridiplantae</taxon>
        <taxon>Streptophyta</taxon>
        <taxon>Embryophyta</taxon>
        <taxon>Tracheophyta</taxon>
        <taxon>Spermatophyta</taxon>
        <taxon>Magnoliopsida</taxon>
        <taxon>Liliopsida</taxon>
        <taxon>Poales</taxon>
        <taxon>Poaceae</taxon>
        <taxon>PACMAD clade</taxon>
        <taxon>Arundinoideae</taxon>
        <taxon>Arundineae</taxon>
        <taxon>Arundo</taxon>
    </lineage>
</organism>
<sequence length="67" mass="7683">MSRGPVLRIPAPLRMPMRCMNRRRVMVVMHIMSAPVIRGSWSVKALGQLMARIQQYRLPVEALVVIL</sequence>
<proteinExistence type="predicted"/>
<evidence type="ECO:0000313" key="1">
    <source>
        <dbReference type="EMBL" id="JAD21611.1"/>
    </source>
</evidence>
<protein>
    <submittedName>
        <fullName evidence="1">Uncharacterized protein</fullName>
    </submittedName>
</protein>
<name>A0A0A9PZH7_ARUDO</name>
<reference evidence="1" key="2">
    <citation type="journal article" date="2015" name="Data Brief">
        <title>Shoot transcriptome of the giant reed, Arundo donax.</title>
        <authorList>
            <person name="Barrero R.A."/>
            <person name="Guerrero F.D."/>
            <person name="Moolhuijzen P."/>
            <person name="Goolsby J.A."/>
            <person name="Tidwell J."/>
            <person name="Bellgard S.E."/>
            <person name="Bellgard M.I."/>
        </authorList>
    </citation>
    <scope>NUCLEOTIDE SEQUENCE</scope>
    <source>
        <tissue evidence="1">Shoot tissue taken approximately 20 cm above the soil surface</tissue>
    </source>
</reference>
<dbReference type="EMBL" id="GBRH01276284">
    <property type="protein sequence ID" value="JAD21611.1"/>
    <property type="molecule type" value="Transcribed_RNA"/>
</dbReference>
<dbReference type="AlphaFoldDB" id="A0A0A9PZH7"/>